<dbReference type="InterPro" id="IPR036388">
    <property type="entry name" value="WH-like_DNA-bd_sf"/>
</dbReference>
<evidence type="ECO:0000313" key="6">
    <source>
        <dbReference type="EMBL" id="TDO00036.1"/>
    </source>
</evidence>
<dbReference type="PANTHER" id="PTHR43133:SF46">
    <property type="entry name" value="RNA POLYMERASE SIGMA-70 FACTOR ECF SUBFAMILY"/>
    <property type="match status" value="1"/>
</dbReference>
<dbReference type="SUPFAM" id="SSF88659">
    <property type="entry name" value="Sigma3 and sigma4 domains of RNA polymerase sigma factors"/>
    <property type="match status" value="1"/>
</dbReference>
<dbReference type="EMBL" id="SNWI01000006">
    <property type="protein sequence ID" value="TDO00036.1"/>
    <property type="molecule type" value="Genomic_DNA"/>
</dbReference>
<reference evidence="6 7" key="1">
    <citation type="submission" date="2019-03" db="EMBL/GenBank/DDBJ databases">
        <title>Freshwater and sediment microbial communities from various areas in North America, analyzing microbe dynamics in response to fracking.</title>
        <authorList>
            <person name="Lamendella R."/>
        </authorList>
    </citation>
    <scope>NUCLEOTIDE SEQUENCE [LARGE SCALE GENOMIC DNA]</scope>
    <source>
        <strain evidence="6 7">114D</strain>
    </source>
</reference>
<dbReference type="RefSeq" id="WP_133465570.1">
    <property type="nucleotide sequence ID" value="NZ_SNWI01000006.1"/>
</dbReference>
<evidence type="ECO:0000256" key="1">
    <source>
        <dbReference type="ARBA" id="ARBA00010641"/>
    </source>
</evidence>
<dbReference type="InterPro" id="IPR013325">
    <property type="entry name" value="RNA_pol_sigma_r2"/>
</dbReference>
<dbReference type="AlphaFoldDB" id="A0A4R6GYT9"/>
<dbReference type="GO" id="GO:0016987">
    <property type="term" value="F:sigma factor activity"/>
    <property type="evidence" value="ECO:0007669"/>
    <property type="project" value="UniProtKB-KW"/>
</dbReference>
<accession>A0A4R6GYT9</accession>
<dbReference type="Proteomes" id="UP000294848">
    <property type="component" value="Unassembled WGS sequence"/>
</dbReference>
<organism evidence="6 7">
    <name type="scientific">Sunxiuqinia elliptica</name>
    <dbReference type="NCBI Taxonomy" id="655355"/>
    <lineage>
        <taxon>Bacteria</taxon>
        <taxon>Pseudomonadati</taxon>
        <taxon>Bacteroidota</taxon>
        <taxon>Bacteroidia</taxon>
        <taxon>Marinilabiliales</taxon>
        <taxon>Prolixibacteraceae</taxon>
        <taxon>Sunxiuqinia</taxon>
    </lineage>
</organism>
<dbReference type="InterPro" id="IPR013249">
    <property type="entry name" value="RNA_pol_sigma70_r4_t2"/>
</dbReference>
<dbReference type="OrthoDB" id="1121921at2"/>
<dbReference type="InterPro" id="IPR014284">
    <property type="entry name" value="RNA_pol_sigma-70_dom"/>
</dbReference>
<feature type="domain" description="RNA polymerase sigma factor 70 region 4 type 2" evidence="5">
    <location>
        <begin position="110"/>
        <end position="162"/>
    </location>
</feature>
<dbReference type="GO" id="GO:0006352">
    <property type="term" value="P:DNA-templated transcription initiation"/>
    <property type="evidence" value="ECO:0007669"/>
    <property type="project" value="InterPro"/>
</dbReference>
<dbReference type="Gene3D" id="1.10.1740.10">
    <property type="match status" value="1"/>
</dbReference>
<dbReference type="PANTHER" id="PTHR43133">
    <property type="entry name" value="RNA POLYMERASE ECF-TYPE SIGMA FACTO"/>
    <property type="match status" value="1"/>
</dbReference>
<sequence>MGDSDSDYLGDIFEKQFRDLYFYGIKLVPISELVKDTIQDLFTELCDQKQRPREIQNIEAYLFVSLRRELLRRVEKLRKNNSIEETPIESFVFSEEDFLVDKESGAAVSQQLIKCLDELTDRQREVILLRFKHEMEFAEISKVLDMNVQSVRNLLFRALEKIRKKITLSGDGKIRDLEVFLFTVFRKR</sequence>
<dbReference type="CDD" id="cd06171">
    <property type="entry name" value="Sigma70_r4"/>
    <property type="match status" value="1"/>
</dbReference>
<protein>
    <submittedName>
        <fullName evidence="6">RNA polymerase sigma factor (Sigma-70 family)</fullName>
    </submittedName>
</protein>
<keyword evidence="2" id="KW-0805">Transcription regulation</keyword>
<comment type="caution">
    <text evidence="6">The sequence shown here is derived from an EMBL/GenBank/DDBJ whole genome shotgun (WGS) entry which is preliminary data.</text>
</comment>
<dbReference type="SUPFAM" id="SSF88946">
    <property type="entry name" value="Sigma2 domain of RNA polymerase sigma factors"/>
    <property type="match status" value="1"/>
</dbReference>
<proteinExistence type="inferred from homology"/>
<dbReference type="GO" id="GO:0003677">
    <property type="term" value="F:DNA binding"/>
    <property type="evidence" value="ECO:0007669"/>
    <property type="project" value="InterPro"/>
</dbReference>
<evidence type="ECO:0000256" key="3">
    <source>
        <dbReference type="ARBA" id="ARBA00023082"/>
    </source>
</evidence>
<evidence type="ECO:0000259" key="5">
    <source>
        <dbReference type="Pfam" id="PF08281"/>
    </source>
</evidence>
<gene>
    <name evidence="6" type="ORF">DET52_106248</name>
</gene>
<dbReference type="Gene3D" id="1.10.10.10">
    <property type="entry name" value="Winged helix-like DNA-binding domain superfamily/Winged helix DNA-binding domain"/>
    <property type="match status" value="1"/>
</dbReference>
<evidence type="ECO:0000256" key="4">
    <source>
        <dbReference type="ARBA" id="ARBA00023163"/>
    </source>
</evidence>
<name>A0A4R6GYT9_9BACT</name>
<keyword evidence="4" id="KW-0804">Transcription</keyword>
<dbReference type="InterPro" id="IPR039425">
    <property type="entry name" value="RNA_pol_sigma-70-like"/>
</dbReference>
<dbReference type="NCBIfam" id="TIGR02937">
    <property type="entry name" value="sigma70-ECF"/>
    <property type="match status" value="1"/>
</dbReference>
<dbReference type="Pfam" id="PF08281">
    <property type="entry name" value="Sigma70_r4_2"/>
    <property type="match status" value="1"/>
</dbReference>
<evidence type="ECO:0000313" key="7">
    <source>
        <dbReference type="Proteomes" id="UP000294848"/>
    </source>
</evidence>
<dbReference type="InterPro" id="IPR013324">
    <property type="entry name" value="RNA_pol_sigma_r3/r4-like"/>
</dbReference>
<comment type="similarity">
    <text evidence="1">Belongs to the sigma-70 factor family. ECF subfamily.</text>
</comment>
<keyword evidence="3" id="KW-0731">Sigma factor</keyword>
<evidence type="ECO:0000256" key="2">
    <source>
        <dbReference type="ARBA" id="ARBA00023015"/>
    </source>
</evidence>